<dbReference type="Pfam" id="PF01400">
    <property type="entry name" value="Astacin"/>
    <property type="match status" value="1"/>
</dbReference>
<evidence type="ECO:0000256" key="2">
    <source>
        <dbReference type="RuleBase" id="RU361183"/>
    </source>
</evidence>
<dbReference type="GO" id="GO:0006508">
    <property type="term" value="P:proteolysis"/>
    <property type="evidence" value="ECO:0007669"/>
    <property type="project" value="UniProtKB-KW"/>
</dbReference>
<accession>A0A6A4W973</accession>
<dbReference type="PANTHER" id="PTHR10127:SF886">
    <property type="entry name" value="ASTACIN-LIKE METALLOENDOPEPTIDASE"/>
    <property type="match status" value="1"/>
</dbReference>
<keyword evidence="1 2" id="KW-0645">Protease</keyword>
<feature type="active site" evidence="1">
    <location>
        <position position="76"/>
    </location>
</feature>
<comment type="caution">
    <text evidence="4">The sequence shown here is derived from an EMBL/GenBank/DDBJ whole genome shotgun (WGS) entry which is preliminary data.</text>
</comment>
<comment type="caution">
    <text evidence="1">Lacks conserved residue(s) required for the propagation of feature annotation.</text>
</comment>
<evidence type="ECO:0000313" key="4">
    <source>
        <dbReference type="EMBL" id="KAF0302583.1"/>
    </source>
</evidence>
<organism evidence="4 5">
    <name type="scientific">Amphibalanus amphitrite</name>
    <name type="common">Striped barnacle</name>
    <name type="synonym">Balanus amphitrite</name>
    <dbReference type="NCBI Taxonomy" id="1232801"/>
    <lineage>
        <taxon>Eukaryota</taxon>
        <taxon>Metazoa</taxon>
        <taxon>Ecdysozoa</taxon>
        <taxon>Arthropoda</taxon>
        <taxon>Crustacea</taxon>
        <taxon>Multicrustacea</taxon>
        <taxon>Cirripedia</taxon>
        <taxon>Thoracica</taxon>
        <taxon>Thoracicalcarea</taxon>
        <taxon>Balanomorpha</taxon>
        <taxon>Balanoidea</taxon>
        <taxon>Balanidae</taxon>
        <taxon>Amphibalaninae</taxon>
        <taxon>Amphibalanus</taxon>
    </lineage>
</organism>
<dbReference type="PROSITE" id="PS51864">
    <property type="entry name" value="ASTACIN"/>
    <property type="match status" value="1"/>
</dbReference>
<dbReference type="InterPro" id="IPR006026">
    <property type="entry name" value="Peptidase_Metallo"/>
</dbReference>
<dbReference type="InterPro" id="IPR034035">
    <property type="entry name" value="Astacin-like_dom"/>
</dbReference>
<evidence type="ECO:0000259" key="3">
    <source>
        <dbReference type="PROSITE" id="PS51864"/>
    </source>
</evidence>
<reference evidence="4 5" key="1">
    <citation type="submission" date="2019-07" db="EMBL/GenBank/DDBJ databases">
        <title>Draft genome assembly of a fouling barnacle, Amphibalanus amphitrite (Darwin, 1854): The first reference genome for Thecostraca.</title>
        <authorList>
            <person name="Kim W."/>
        </authorList>
    </citation>
    <scope>NUCLEOTIDE SEQUENCE [LARGE SCALE GENOMIC DNA]</scope>
    <source>
        <strain evidence="4">SNU_AA5</strain>
        <tissue evidence="4">Soma without cirri and trophi</tissue>
    </source>
</reference>
<keyword evidence="1 2" id="KW-0862">Zinc</keyword>
<keyword evidence="1 2" id="KW-0378">Hydrolase</keyword>
<dbReference type="InterPro" id="IPR001506">
    <property type="entry name" value="Peptidase_M12A"/>
</dbReference>
<keyword evidence="1 2" id="KW-0479">Metal-binding</keyword>
<feature type="binding site" evidence="1">
    <location>
        <position position="79"/>
    </location>
    <ligand>
        <name>Zn(2+)</name>
        <dbReference type="ChEBI" id="CHEBI:29105"/>
        <note>catalytic</note>
    </ligand>
</feature>
<evidence type="ECO:0000313" key="5">
    <source>
        <dbReference type="Proteomes" id="UP000440578"/>
    </source>
</evidence>
<dbReference type="EMBL" id="VIIS01001046">
    <property type="protein sequence ID" value="KAF0302583.1"/>
    <property type="molecule type" value="Genomic_DNA"/>
</dbReference>
<comment type="cofactor">
    <cofactor evidence="1 2">
        <name>Zn(2+)</name>
        <dbReference type="ChEBI" id="CHEBI:29105"/>
    </cofactor>
    <text evidence="1 2">Binds 1 zinc ion per subunit.</text>
</comment>
<proteinExistence type="predicted"/>
<dbReference type="GO" id="GO:0008270">
    <property type="term" value="F:zinc ion binding"/>
    <property type="evidence" value="ECO:0007669"/>
    <property type="project" value="UniProtKB-UniRule"/>
</dbReference>
<dbReference type="SMART" id="SM00235">
    <property type="entry name" value="ZnMc"/>
    <property type="match status" value="1"/>
</dbReference>
<dbReference type="PRINTS" id="PR00480">
    <property type="entry name" value="ASTACIN"/>
</dbReference>
<dbReference type="GO" id="GO:0004222">
    <property type="term" value="F:metalloendopeptidase activity"/>
    <property type="evidence" value="ECO:0007669"/>
    <property type="project" value="UniProtKB-UniRule"/>
</dbReference>
<dbReference type="EC" id="3.4.24.-" evidence="2"/>
<dbReference type="AlphaFoldDB" id="A0A6A4W973"/>
<dbReference type="PANTHER" id="PTHR10127">
    <property type="entry name" value="DISCOIDIN, CUB, EGF, LAMININ , AND ZINC METALLOPROTEASE DOMAIN CONTAINING"/>
    <property type="match status" value="1"/>
</dbReference>
<protein>
    <recommendedName>
        <fullName evidence="2">Metalloendopeptidase</fullName>
        <ecNumber evidence="2">3.4.24.-</ecNumber>
    </recommendedName>
</protein>
<dbReference type="Proteomes" id="UP000440578">
    <property type="component" value="Unassembled WGS sequence"/>
</dbReference>
<keyword evidence="1 2" id="KW-0482">Metalloprotease</keyword>
<dbReference type="OrthoDB" id="6376300at2759"/>
<feature type="domain" description="Peptidase M12A" evidence="3">
    <location>
        <begin position="1"/>
        <end position="181"/>
    </location>
</feature>
<sequence>MNISSNYSSSERELIDRVFRLFETVTCLRLVPRTSEKDYVRITPTGRCSGEVGRRGGRQRISLPHWCLSFGHGAHELMHTAGFWHEHQRPDRDQFVRVLWDNIKPRHRRADYGRRVWEELGEGSWLGPYDYRSILHYSGRGSAVDSTKPTMVARQGGVKLGGNGNLTDIDIWKINTQYHCWQRRVPAETLVGLQNLLVHLRDGSAENAHLYQYRLWDAKRVKVETAQNRVPAETLVGLQNLLVHLRDVSAENAHVYQYRLWDAKRVKVETAQNRVCNTDRNTNRNAGRYTGRKID</sequence>
<keyword evidence="5" id="KW-1185">Reference proteome</keyword>
<feature type="binding site" evidence="1">
    <location>
        <position position="85"/>
    </location>
    <ligand>
        <name>Zn(2+)</name>
        <dbReference type="ChEBI" id="CHEBI:29105"/>
        <note>catalytic</note>
    </ligand>
</feature>
<name>A0A6A4W973_AMPAM</name>
<dbReference type="CDD" id="cd04280">
    <property type="entry name" value="ZnMc_astacin_like"/>
    <property type="match status" value="1"/>
</dbReference>
<dbReference type="SUPFAM" id="SSF55486">
    <property type="entry name" value="Metalloproteases ('zincins'), catalytic domain"/>
    <property type="match status" value="1"/>
</dbReference>
<evidence type="ECO:0000256" key="1">
    <source>
        <dbReference type="PROSITE-ProRule" id="PRU01211"/>
    </source>
</evidence>
<feature type="binding site" evidence="1">
    <location>
        <position position="75"/>
    </location>
    <ligand>
        <name>Zn(2+)</name>
        <dbReference type="ChEBI" id="CHEBI:29105"/>
        <note>catalytic</note>
    </ligand>
</feature>
<dbReference type="InterPro" id="IPR024079">
    <property type="entry name" value="MetalloPept_cat_dom_sf"/>
</dbReference>
<dbReference type="Gene3D" id="3.40.390.10">
    <property type="entry name" value="Collagenase (Catalytic Domain)"/>
    <property type="match status" value="1"/>
</dbReference>
<gene>
    <name evidence="4" type="primary">nas-8</name>
    <name evidence="4" type="ORF">FJT64_025326</name>
</gene>